<dbReference type="PANTHER" id="PTHR36844:SF1">
    <property type="entry name" value="PROTEASE PRSW"/>
    <property type="match status" value="1"/>
</dbReference>
<organism evidence="3 4">
    <name type="scientific">Streptomyces plumbiresistens</name>
    <dbReference type="NCBI Taxonomy" id="511811"/>
    <lineage>
        <taxon>Bacteria</taxon>
        <taxon>Bacillati</taxon>
        <taxon>Actinomycetota</taxon>
        <taxon>Actinomycetes</taxon>
        <taxon>Kitasatosporales</taxon>
        <taxon>Streptomycetaceae</taxon>
        <taxon>Streptomyces</taxon>
    </lineage>
</organism>
<name>A0ABP7R475_9ACTN</name>
<evidence type="ECO:0000313" key="3">
    <source>
        <dbReference type="EMBL" id="GAA3991432.1"/>
    </source>
</evidence>
<feature type="transmembrane region" description="Helical" evidence="2">
    <location>
        <begin position="286"/>
        <end position="310"/>
    </location>
</feature>
<dbReference type="Pfam" id="PF13367">
    <property type="entry name" value="PrsW-protease"/>
    <property type="match status" value="1"/>
</dbReference>
<evidence type="ECO:0000256" key="1">
    <source>
        <dbReference type="SAM" id="MobiDB-lite"/>
    </source>
</evidence>
<feature type="transmembrane region" description="Helical" evidence="2">
    <location>
        <begin position="24"/>
        <end position="47"/>
    </location>
</feature>
<feature type="transmembrane region" description="Helical" evidence="2">
    <location>
        <begin position="243"/>
        <end position="266"/>
    </location>
</feature>
<feature type="transmembrane region" description="Helical" evidence="2">
    <location>
        <begin position="322"/>
        <end position="339"/>
    </location>
</feature>
<dbReference type="EMBL" id="BAAAZX010000006">
    <property type="protein sequence ID" value="GAA3991432.1"/>
    <property type="molecule type" value="Genomic_DNA"/>
</dbReference>
<comment type="caution">
    <text evidence="3">The sequence shown here is derived from an EMBL/GenBank/DDBJ whole genome shotgun (WGS) entry which is preliminary data.</text>
</comment>
<dbReference type="PANTHER" id="PTHR36844">
    <property type="entry name" value="PROTEASE PRSW"/>
    <property type="match status" value="1"/>
</dbReference>
<feature type="transmembrane region" description="Helical" evidence="2">
    <location>
        <begin position="113"/>
        <end position="131"/>
    </location>
</feature>
<accession>A0ABP7R475</accession>
<feature type="transmembrane region" description="Helical" evidence="2">
    <location>
        <begin position="210"/>
        <end position="236"/>
    </location>
</feature>
<keyword evidence="2" id="KW-0472">Membrane</keyword>
<dbReference type="RefSeq" id="WP_345563504.1">
    <property type="nucleotide sequence ID" value="NZ_BAAAZX010000006.1"/>
</dbReference>
<evidence type="ECO:0008006" key="5">
    <source>
        <dbReference type="Google" id="ProtNLM"/>
    </source>
</evidence>
<dbReference type="InterPro" id="IPR026898">
    <property type="entry name" value="PrsW"/>
</dbReference>
<proteinExistence type="predicted"/>
<keyword evidence="2" id="KW-1133">Transmembrane helix</keyword>
<dbReference type="Proteomes" id="UP001500456">
    <property type="component" value="Unassembled WGS sequence"/>
</dbReference>
<feature type="compositionally biased region" description="Pro residues" evidence="1">
    <location>
        <begin position="7"/>
        <end position="18"/>
    </location>
</feature>
<feature type="transmembrane region" description="Helical" evidence="2">
    <location>
        <begin position="359"/>
        <end position="384"/>
    </location>
</feature>
<keyword evidence="2" id="KW-0812">Transmembrane</keyword>
<evidence type="ECO:0000256" key="2">
    <source>
        <dbReference type="SAM" id="Phobius"/>
    </source>
</evidence>
<gene>
    <name evidence="3" type="ORF">GCM10022232_27520</name>
</gene>
<feature type="transmembrane region" description="Helical" evidence="2">
    <location>
        <begin position="165"/>
        <end position="190"/>
    </location>
</feature>
<feature type="transmembrane region" description="Helical" evidence="2">
    <location>
        <begin position="67"/>
        <end position="92"/>
    </location>
</feature>
<feature type="region of interest" description="Disordered" evidence="1">
    <location>
        <begin position="1"/>
        <end position="20"/>
    </location>
</feature>
<keyword evidence="4" id="KW-1185">Reference proteome</keyword>
<protein>
    <recommendedName>
        <fullName evidence="5">PrsW family intramembrane metalloprotease</fullName>
    </recommendedName>
</protein>
<sequence>MTTAPGALPPPPPRPPARVPRHGLPTAIVVALVMSAAYGIAQILFWATPDVTSPTSLMVLWLKPLPGVFEATRILLLVGWGLAAVLGLSLALRRGAPPADPEVHARTVRAHQYGILAGLTLPYTTMAFHVLFRSLPLLLLCLPTTAAALFLVHRLQLFRRLPGRLLLAAFGSGALIAAGYGLTMNVWAWWYAPGYLLDWSTPRDTVRALFAVGCFNSALFTELGKAAVVAALYFLCRRHFDGVVSGVVLGAAVGLGFNLTETVAYMSDYPGALGSAGPEAQPSVEFWTRQVVGLMAVHVAFTALVGAGFGAARRLRERRDRALVVGAGVLAAVGGHFWTDIALGQLAKQRDDWFSDSDAVGLLVGVPLMTALTSGVFVVLYVLVLRQGLRAQRLGLTHALHAEAAEGGGAVTEPEIGLLLSPRRRLLLELRVWRRDGVAGVRHLMRLQQAQLDLATQRMHRDHSGADIFVPDERPLRDRVLELKGAPMAPEPPALPARGALS</sequence>
<evidence type="ECO:0000313" key="4">
    <source>
        <dbReference type="Proteomes" id="UP001500456"/>
    </source>
</evidence>
<feature type="transmembrane region" description="Helical" evidence="2">
    <location>
        <begin position="137"/>
        <end position="153"/>
    </location>
</feature>
<reference evidence="4" key="1">
    <citation type="journal article" date="2019" name="Int. J. Syst. Evol. Microbiol.">
        <title>The Global Catalogue of Microorganisms (GCM) 10K type strain sequencing project: providing services to taxonomists for standard genome sequencing and annotation.</title>
        <authorList>
            <consortium name="The Broad Institute Genomics Platform"/>
            <consortium name="The Broad Institute Genome Sequencing Center for Infectious Disease"/>
            <person name="Wu L."/>
            <person name="Ma J."/>
        </authorList>
    </citation>
    <scope>NUCLEOTIDE SEQUENCE [LARGE SCALE GENOMIC DNA]</scope>
    <source>
        <strain evidence="4">JCM 16924</strain>
    </source>
</reference>